<dbReference type="Pfam" id="PF05099">
    <property type="entry name" value="TerB"/>
    <property type="match status" value="1"/>
</dbReference>
<dbReference type="Gene3D" id="1.10.3680.10">
    <property type="entry name" value="TerB-like"/>
    <property type="match status" value="1"/>
</dbReference>
<dbReference type="CDD" id="cd07177">
    <property type="entry name" value="terB_like"/>
    <property type="match status" value="1"/>
</dbReference>
<dbReference type="EMBL" id="JBHRTQ010000010">
    <property type="protein sequence ID" value="MFC3175026.1"/>
    <property type="molecule type" value="Genomic_DNA"/>
</dbReference>
<reference evidence="3" key="1">
    <citation type="journal article" date="2019" name="Int. J. Syst. Evol. Microbiol.">
        <title>The Global Catalogue of Microorganisms (GCM) 10K type strain sequencing project: providing services to taxonomists for standard genome sequencing and annotation.</title>
        <authorList>
            <consortium name="The Broad Institute Genomics Platform"/>
            <consortium name="The Broad Institute Genome Sequencing Center for Infectious Disease"/>
            <person name="Wu L."/>
            <person name="Ma J."/>
        </authorList>
    </citation>
    <scope>NUCLEOTIDE SEQUENCE [LARGE SCALE GENOMIC DNA]</scope>
    <source>
        <strain evidence="3">KCTC 42984</strain>
    </source>
</reference>
<comment type="caution">
    <text evidence="2">The sequence shown here is derived from an EMBL/GenBank/DDBJ whole genome shotgun (WGS) entry which is preliminary data.</text>
</comment>
<name>A0ABV7IWP4_9SPHN</name>
<dbReference type="Proteomes" id="UP001595604">
    <property type="component" value="Unassembled WGS sequence"/>
</dbReference>
<organism evidence="2 3">
    <name type="scientific">Novosphingobium bradum</name>
    <dbReference type="NCBI Taxonomy" id="1737444"/>
    <lineage>
        <taxon>Bacteria</taxon>
        <taxon>Pseudomonadati</taxon>
        <taxon>Pseudomonadota</taxon>
        <taxon>Alphaproteobacteria</taxon>
        <taxon>Sphingomonadales</taxon>
        <taxon>Sphingomonadaceae</taxon>
        <taxon>Novosphingobium</taxon>
    </lineage>
</organism>
<protein>
    <submittedName>
        <fullName evidence="2">TerB family tellurite resistance protein</fullName>
    </submittedName>
</protein>
<accession>A0ABV7IWP4</accession>
<evidence type="ECO:0000259" key="1">
    <source>
        <dbReference type="Pfam" id="PF05099"/>
    </source>
</evidence>
<dbReference type="SUPFAM" id="SSF158682">
    <property type="entry name" value="TerB-like"/>
    <property type="match status" value="1"/>
</dbReference>
<keyword evidence="3" id="KW-1185">Reference proteome</keyword>
<evidence type="ECO:0000313" key="2">
    <source>
        <dbReference type="EMBL" id="MFC3175026.1"/>
    </source>
</evidence>
<dbReference type="InterPro" id="IPR007791">
    <property type="entry name" value="DjlA_N"/>
</dbReference>
<dbReference type="RefSeq" id="WP_379510401.1">
    <property type="nucleotide sequence ID" value="NZ_JBHRTQ010000010.1"/>
</dbReference>
<dbReference type="InterPro" id="IPR029024">
    <property type="entry name" value="TerB-like"/>
</dbReference>
<gene>
    <name evidence="2" type="ORF">ACFOD9_12270</name>
</gene>
<evidence type="ECO:0000313" key="3">
    <source>
        <dbReference type="Proteomes" id="UP001595604"/>
    </source>
</evidence>
<sequence>MAEAPSPSPAPAEALTFDATGLEQVVADPLRFKQQLRIGEDVYALLRLKKNLFTISETAGAAGTGAAIAGSSAVASTFFAPTGLAAMLGLATAATPVGWVVAAAVVAGGGYYGASKWFSGKTGEFVDTVPKYINTPIDVLGAALIDLLGSLALRVAAIDGRIDGSELACIADHFVHDWGFDPAYVTRALEALTPRADDTRIKTLARNLAEFQAANPDCNAPAMQAELMKFLRDLTMADGRLDEREELALEAIERLFEEENRLSWAKAGEGLVDTAKAAGTVAGEAASTLGSAAKSVGETLASRLAEAAQAVRAKVKD</sequence>
<proteinExistence type="predicted"/>
<feature type="domain" description="Co-chaperone DjlA N-terminal" evidence="1">
    <location>
        <begin position="150"/>
        <end position="257"/>
    </location>
</feature>